<feature type="transmembrane region" description="Helical" evidence="1">
    <location>
        <begin position="68"/>
        <end position="88"/>
    </location>
</feature>
<evidence type="ECO:0000313" key="2">
    <source>
        <dbReference type="EMBL" id="ANY85466.1"/>
    </source>
</evidence>
<proteinExistence type="predicted"/>
<accession>A0A1B2EZS6</accession>
<dbReference type="RefSeq" id="WP_099516238.1">
    <property type="nucleotide sequence ID" value="NZ_CP016621.1"/>
</dbReference>
<geneLocation type="plasmid" evidence="2">
    <name>unnamed5</name>
</geneLocation>
<evidence type="ECO:0000256" key="1">
    <source>
        <dbReference type="SAM" id="Phobius"/>
    </source>
</evidence>
<organism evidence="2">
    <name type="scientific">Microvirga ossetica</name>
    <dbReference type="NCBI Taxonomy" id="1882682"/>
    <lineage>
        <taxon>Bacteria</taxon>
        <taxon>Pseudomonadati</taxon>
        <taxon>Pseudomonadota</taxon>
        <taxon>Alphaproteobacteria</taxon>
        <taxon>Hyphomicrobiales</taxon>
        <taxon>Methylobacteriaceae</taxon>
        <taxon>Microvirga</taxon>
    </lineage>
</organism>
<dbReference type="KEGG" id="moc:BB934_45440"/>
<dbReference type="EMBL" id="CP016621">
    <property type="protein sequence ID" value="ANY85466.1"/>
    <property type="molecule type" value="Genomic_DNA"/>
</dbReference>
<sequence length="104" mass="11653">MTDTIETEATKAKIEAAYRLGKIEARNNEINRLGTIFLGFGVLFQNVSAIELAPYELLPRMVDEFFSWSYWFALIPAMIVRTICTKAIDSFTTRKPKASVAASA</sequence>
<keyword evidence="1" id="KW-0812">Transmembrane</keyword>
<keyword evidence="2" id="KW-0614">Plasmid</keyword>
<name>A0A1B2EZS6_9HYPH</name>
<feature type="transmembrane region" description="Helical" evidence="1">
    <location>
        <begin position="30"/>
        <end position="48"/>
    </location>
</feature>
<keyword evidence="1" id="KW-0472">Membrane</keyword>
<reference evidence="2" key="1">
    <citation type="submission" date="2016-07" db="EMBL/GenBank/DDBJ databases">
        <title>Microvirga ossetica sp. nov. a new species of rhizobia isolated from root nodules of the legume species Vicia alpestris Steven originated from North Ossetia region in the Caucasus.</title>
        <authorList>
            <person name="Safronova V.I."/>
            <person name="Kuznetsova I.G."/>
            <person name="Sazanova A.L."/>
            <person name="Belimov A."/>
            <person name="Andronov E."/>
            <person name="Osledkin Y.S."/>
            <person name="Onishchuk O.P."/>
            <person name="Kurchak O.N."/>
            <person name="Shaposhnikov A.I."/>
            <person name="Willems A."/>
            <person name="Tikhonovich I.A."/>
        </authorList>
    </citation>
    <scope>NUCLEOTIDE SEQUENCE [LARGE SCALE GENOMIC DNA]</scope>
    <source>
        <strain evidence="2">V5/3M</strain>
        <plasmid evidence="2">unnamed5</plasmid>
    </source>
</reference>
<keyword evidence="1" id="KW-1133">Transmembrane helix</keyword>
<gene>
    <name evidence="2" type="ORF">BB934_45440</name>
</gene>
<protein>
    <submittedName>
        <fullName evidence="2">Uncharacterized protein</fullName>
    </submittedName>
</protein>
<dbReference type="AlphaFoldDB" id="A0A1B2EZS6"/>